<feature type="domain" description="PucR C-terminal helix-turn-helix" evidence="1">
    <location>
        <begin position="262"/>
        <end position="319"/>
    </location>
</feature>
<comment type="caution">
    <text evidence="3">The sequence shown here is derived from an EMBL/GenBank/DDBJ whole genome shotgun (WGS) entry which is preliminary data.</text>
</comment>
<organism evidence="3 4">
    <name type="scientific">Thermus thermamylovorans</name>
    <dbReference type="NCBI Taxonomy" id="2509362"/>
    <lineage>
        <taxon>Bacteria</taxon>
        <taxon>Thermotogati</taxon>
        <taxon>Deinococcota</taxon>
        <taxon>Deinococci</taxon>
        <taxon>Thermales</taxon>
        <taxon>Thermaceae</taxon>
        <taxon>Thermus</taxon>
    </lineage>
</organism>
<sequence>MGALQRTFWSWAETMAWHYAREIPDYARLDTRVLERDVVVVSFEYLRALEEGGDVENLALAVGQRRRSQGVSLPALLRAYRLWAKDTLEALKTSAPSRVVELAPRVLELLDRVSEASARGYQLALEGALPRGPLTGVAAQLADAGSLVLAPRYLRLPPEGMAYAQAPLGPLLFLAAPLVEVEEALRSLARQSRAVLWVEEGTKLSELQADLEEALGLGHLLSLPPGLYPTRFLWPLAMALESPKGRDRLLRLLAPLEAHPELLRTLEAYLQARLSLKGAARRLELHPNTILYRLHKVEELTGLRLDRVEDLSLLGMALQLRQAMEGPSLA</sequence>
<dbReference type="PANTHER" id="PTHR33744:SF7">
    <property type="entry name" value="PUCR FAMILY TRANSCRIPTIONAL REGULATOR"/>
    <property type="match status" value="1"/>
</dbReference>
<name>A0A4Q9B8I0_9DEIN</name>
<dbReference type="OrthoDB" id="142218at2"/>
<feature type="domain" description="RsbT co-antagonist protein RsbRD N-terminal" evidence="2">
    <location>
        <begin position="12"/>
        <end position="127"/>
    </location>
</feature>
<dbReference type="Gene3D" id="1.10.10.2840">
    <property type="entry name" value="PucR C-terminal helix-turn-helix domain"/>
    <property type="match status" value="1"/>
</dbReference>
<evidence type="ECO:0000313" key="4">
    <source>
        <dbReference type="Proteomes" id="UP000292858"/>
    </source>
</evidence>
<dbReference type="Pfam" id="PF14361">
    <property type="entry name" value="RsbRD_N"/>
    <property type="match status" value="1"/>
</dbReference>
<dbReference type="InterPro" id="IPR051448">
    <property type="entry name" value="CdaR-like_regulators"/>
</dbReference>
<dbReference type="PANTHER" id="PTHR33744">
    <property type="entry name" value="CARBOHYDRATE DIACID REGULATOR"/>
    <property type="match status" value="1"/>
</dbReference>
<dbReference type="AlphaFoldDB" id="A0A4Q9B8I0"/>
<evidence type="ECO:0000313" key="3">
    <source>
        <dbReference type="EMBL" id="TBH21523.1"/>
    </source>
</evidence>
<dbReference type="InterPro" id="IPR042070">
    <property type="entry name" value="PucR_C-HTH_sf"/>
</dbReference>
<dbReference type="Pfam" id="PF13556">
    <property type="entry name" value="HTH_30"/>
    <property type="match status" value="1"/>
</dbReference>
<dbReference type="RefSeq" id="WP_130840342.1">
    <property type="nucleotide sequence ID" value="NZ_SIJL01000002.1"/>
</dbReference>
<keyword evidence="4" id="KW-1185">Reference proteome</keyword>
<evidence type="ECO:0000259" key="2">
    <source>
        <dbReference type="Pfam" id="PF14361"/>
    </source>
</evidence>
<reference evidence="3 4" key="1">
    <citation type="submission" date="2019-02" db="EMBL/GenBank/DDBJ databases">
        <title>Thermus sp. a novel from hot spring.</title>
        <authorList>
            <person name="Zhao Z."/>
        </authorList>
    </citation>
    <scope>NUCLEOTIDE SEQUENCE [LARGE SCALE GENOMIC DNA]</scope>
    <source>
        <strain evidence="3 4">CFH 72773T</strain>
    </source>
</reference>
<dbReference type="EMBL" id="SIJL01000002">
    <property type="protein sequence ID" value="TBH21523.1"/>
    <property type="molecule type" value="Genomic_DNA"/>
</dbReference>
<evidence type="ECO:0000259" key="1">
    <source>
        <dbReference type="Pfam" id="PF13556"/>
    </source>
</evidence>
<proteinExistence type="predicted"/>
<dbReference type="Proteomes" id="UP000292858">
    <property type="component" value="Unassembled WGS sequence"/>
</dbReference>
<dbReference type="InterPro" id="IPR025736">
    <property type="entry name" value="PucR_C-HTH_dom"/>
</dbReference>
<protein>
    <submittedName>
        <fullName evidence="3">PucR family transcriptional regulator</fullName>
    </submittedName>
</protein>
<dbReference type="InterPro" id="IPR025751">
    <property type="entry name" value="RsbRD_N_dom"/>
</dbReference>
<gene>
    <name evidence="3" type="ORF">ETP66_02635</name>
</gene>
<accession>A0A4Q9B8I0</accession>